<evidence type="ECO:0000256" key="1">
    <source>
        <dbReference type="SAM" id="MobiDB-lite"/>
    </source>
</evidence>
<dbReference type="EMBL" id="MNAD01001025">
    <property type="protein sequence ID" value="OJT08621.1"/>
    <property type="molecule type" value="Genomic_DNA"/>
</dbReference>
<gene>
    <name evidence="2" type="ORF">TRAPUB_470</name>
</gene>
<organism evidence="2 3">
    <name type="scientific">Trametes pubescens</name>
    <name type="common">White-rot fungus</name>
    <dbReference type="NCBI Taxonomy" id="154538"/>
    <lineage>
        <taxon>Eukaryota</taxon>
        <taxon>Fungi</taxon>
        <taxon>Dikarya</taxon>
        <taxon>Basidiomycota</taxon>
        <taxon>Agaricomycotina</taxon>
        <taxon>Agaricomycetes</taxon>
        <taxon>Polyporales</taxon>
        <taxon>Polyporaceae</taxon>
        <taxon>Trametes</taxon>
    </lineage>
</organism>
<protein>
    <submittedName>
        <fullName evidence="2">Uncharacterized protein</fullName>
    </submittedName>
</protein>
<feature type="compositionally biased region" description="Polar residues" evidence="1">
    <location>
        <begin position="99"/>
        <end position="112"/>
    </location>
</feature>
<reference evidence="2 3" key="1">
    <citation type="submission" date="2016-10" db="EMBL/GenBank/DDBJ databases">
        <title>Genome sequence of the basidiomycete white-rot fungus Trametes pubescens.</title>
        <authorList>
            <person name="Makela M.R."/>
            <person name="Granchi Z."/>
            <person name="Peng M."/>
            <person name="De Vries R.P."/>
            <person name="Grigoriev I."/>
            <person name="Riley R."/>
            <person name="Hilden K."/>
        </authorList>
    </citation>
    <scope>NUCLEOTIDE SEQUENCE [LARGE SCALE GENOMIC DNA]</scope>
    <source>
        <strain evidence="2 3">FBCC735</strain>
    </source>
</reference>
<dbReference type="AlphaFoldDB" id="A0A1M2VLZ9"/>
<proteinExistence type="predicted"/>
<evidence type="ECO:0000313" key="2">
    <source>
        <dbReference type="EMBL" id="OJT08621.1"/>
    </source>
</evidence>
<keyword evidence="3" id="KW-1185">Reference proteome</keyword>
<evidence type="ECO:0000313" key="3">
    <source>
        <dbReference type="Proteomes" id="UP000184267"/>
    </source>
</evidence>
<comment type="caution">
    <text evidence="2">The sequence shown here is derived from an EMBL/GenBank/DDBJ whole genome shotgun (WGS) entry which is preliminary data.</text>
</comment>
<name>A0A1M2VLZ9_TRAPU</name>
<feature type="region of interest" description="Disordered" evidence="1">
    <location>
        <begin position="89"/>
        <end position="112"/>
    </location>
</feature>
<accession>A0A1M2VLZ9</accession>
<dbReference type="Proteomes" id="UP000184267">
    <property type="component" value="Unassembled WGS sequence"/>
</dbReference>
<sequence length="112" mass="12904">MPWKVYDTKVGSMIIFPLSDLLMEMAGNDQRVFTFDFIARMAIVSDVSLVTLQKIPENGHLRSYTEYTNEGGDEEVPWHPHLWRCSRLHRDKSPEPTQPLLSRTSKSGRPQS</sequence>